<proteinExistence type="predicted"/>
<keyword evidence="3" id="KW-1185">Reference proteome</keyword>
<sequence>MGPEGSGTYWRRRIVLLLVLAAVVAAVVWGLTRGGGQPSAAQPSAFDPTPSAAATTAAAAPATATGTASSATAAESPAPSADPARECTATDLTVSVGPDAATYGPDAKPRFRLVVENVSDTPCAVRMGSQVEQLEVTAAGQRVWNSTDCATAPTSRVVELEPGKPTGAWTTWQGIGSEAGCPTGQTRAGAGEYAVTARLGDLTTRPATFTLQ</sequence>
<dbReference type="EMBL" id="BAABIL010000364">
    <property type="protein sequence ID" value="GAA4983679.1"/>
    <property type="molecule type" value="Genomic_DNA"/>
</dbReference>
<reference evidence="3" key="1">
    <citation type="journal article" date="2019" name="Int. J. Syst. Evol. Microbiol.">
        <title>The Global Catalogue of Microorganisms (GCM) 10K type strain sequencing project: providing services to taxonomists for standard genome sequencing and annotation.</title>
        <authorList>
            <consortium name="The Broad Institute Genomics Platform"/>
            <consortium name="The Broad Institute Genome Sequencing Center for Infectious Disease"/>
            <person name="Wu L."/>
            <person name="Ma J."/>
        </authorList>
    </citation>
    <scope>NUCLEOTIDE SEQUENCE [LARGE SCALE GENOMIC DNA]</scope>
    <source>
        <strain evidence="3">JCM 18126</strain>
    </source>
</reference>
<feature type="region of interest" description="Disordered" evidence="1">
    <location>
        <begin position="37"/>
        <end position="86"/>
    </location>
</feature>
<accession>A0ABP9HZW2</accession>
<protein>
    <recommendedName>
        <fullName evidence="4">DUF4232 domain-containing protein</fullName>
    </recommendedName>
</protein>
<comment type="caution">
    <text evidence="2">The sequence shown here is derived from an EMBL/GenBank/DDBJ whole genome shotgun (WGS) entry which is preliminary data.</text>
</comment>
<dbReference type="Proteomes" id="UP001501195">
    <property type="component" value="Unassembled WGS sequence"/>
</dbReference>
<gene>
    <name evidence="2" type="ORF">GCM10023225_23670</name>
</gene>
<evidence type="ECO:0000313" key="2">
    <source>
        <dbReference type="EMBL" id="GAA4983679.1"/>
    </source>
</evidence>
<evidence type="ECO:0008006" key="4">
    <source>
        <dbReference type="Google" id="ProtNLM"/>
    </source>
</evidence>
<feature type="compositionally biased region" description="Low complexity" evidence="1">
    <location>
        <begin position="43"/>
        <end position="82"/>
    </location>
</feature>
<evidence type="ECO:0000313" key="3">
    <source>
        <dbReference type="Proteomes" id="UP001501195"/>
    </source>
</evidence>
<name>A0ABP9HZW2_9ACTN</name>
<organism evidence="2 3">
    <name type="scientific">Kineococcus glutinatus</name>
    <dbReference type="NCBI Taxonomy" id="1070872"/>
    <lineage>
        <taxon>Bacteria</taxon>
        <taxon>Bacillati</taxon>
        <taxon>Actinomycetota</taxon>
        <taxon>Actinomycetes</taxon>
        <taxon>Kineosporiales</taxon>
        <taxon>Kineosporiaceae</taxon>
        <taxon>Kineococcus</taxon>
    </lineage>
</organism>
<evidence type="ECO:0000256" key="1">
    <source>
        <dbReference type="SAM" id="MobiDB-lite"/>
    </source>
</evidence>